<organism evidence="2 3">
    <name type="scientific">Macrostomum lignano</name>
    <dbReference type="NCBI Taxonomy" id="282301"/>
    <lineage>
        <taxon>Eukaryota</taxon>
        <taxon>Metazoa</taxon>
        <taxon>Spiralia</taxon>
        <taxon>Lophotrochozoa</taxon>
        <taxon>Platyhelminthes</taxon>
        <taxon>Rhabditophora</taxon>
        <taxon>Macrostomorpha</taxon>
        <taxon>Macrostomida</taxon>
        <taxon>Macrostomidae</taxon>
        <taxon>Macrostomum</taxon>
    </lineage>
</organism>
<proteinExistence type="predicted"/>
<dbReference type="EMBL" id="NIVC01000179">
    <property type="protein sequence ID" value="PAA88684.1"/>
    <property type="molecule type" value="Genomic_DNA"/>
</dbReference>
<reference evidence="2 3" key="1">
    <citation type="submission" date="2017-06" db="EMBL/GenBank/DDBJ databases">
        <title>A platform for efficient transgenesis in Macrostomum lignano, a flatworm model organism for stem cell research.</title>
        <authorList>
            <person name="Berezikov E."/>
        </authorList>
    </citation>
    <scope>NUCLEOTIDE SEQUENCE [LARGE SCALE GENOMIC DNA]</scope>
    <source>
        <strain evidence="2">DV1</strain>
        <tissue evidence="2">Whole organism</tissue>
    </source>
</reference>
<accession>A0A267GTC5</accession>
<evidence type="ECO:0000256" key="1">
    <source>
        <dbReference type="SAM" id="Phobius"/>
    </source>
</evidence>
<sequence>MESYLEPLRRAALGIMDSGHPVDGGVFRLINEDSMLQRLYGNRTIQKELIISHALDTILSFESLFVVTTSCILAIGLLICMTVFACCRKQIRAPWTLRSHACGLYRRTPRIGLAVLRILGAGILVLEFISLATAFTTNIWIYAESHRQAGDSVHGSVDRSFQFLDSFFQTLVPNARIEMRPIVSHALEKTETVRRKSQANFRRDFENEISAKVMKESSSELLKSVRFFYNFGLLHGSQRVALNKTLEGMKQKTAIIKSSDKTCIEAKFSPLFCDKHRDNVNQANKLINLVLKNWTKPPEISGEALADAISAAMKKPEEFAAALRAMDSSPEHLAADRDRRLNLSRSLNKEISRAFDRDLNTTAFVINGFENNLVKLETQVVRPSRQSLRNLSGIIGLASRRLITGFENARFGIATVVLVPSIVVAAVLTFGFTVVIVTPARTSRVIRRLRPWLTAGYLTCITCLLLALAVFCLTNYARTQGCRYFEIGEKWDEVFGNSSADAYLVPEVNKVLRHVRSRRIPVTAIGSVIGGISNGCRANKPLLLALDAIQYINVDLASQESAEKAQRFKESGTKILRRELDRANITRLYDSSQRGKLEKLAKLTQNYSSVNYERVSQDIRYQLLEAVKPAAERLLSVQTDEALILNGLNKSTDRKFIESNLYRIRLNIGLLHDLKNLSLNYANMLTQLDKHKMIASIATRLISATSKFKTFSQNKNLWIETAIKHYIKSVVNDTTDDSLTIARESATEFLAKIGSCRRLFDFYWTFVGVPCRSLLNPLSVLWLCLAVHLCCAVPLLVCGSLVSVSVRDEFELFDHKADHAGPVMTNYSDHTN</sequence>
<feature type="transmembrane region" description="Helical" evidence="1">
    <location>
        <begin position="411"/>
        <end position="440"/>
    </location>
</feature>
<comment type="caution">
    <text evidence="2">The sequence shown here is derived from an EMBL/GenBank/DDBJ whole genome shotgun (WGS) entry which is preliminary data.</text>
</comment>
<feature type="transmembrane region" description="Helical" evidence="1">
    <location>
        <begin position="114"/>
        <end position="143"/>
    </location>
</feature>
<dbReference type="Proteomes" id="UP000215902">
    <property type="component" value="Unassembled WGS sequence"/>
</dbReference>
<protein>
    <submittedName>
        <fullName evidence="2">Uncharacterized protein</fullName>
    </submittedName>
</protein>
<keyword evidence="1" id="KW-1133">Transmembrane helix</keyword>
<feature type="transmembrane region" description="Helical" evidence="1">
    <location>
        <begin position="64"/>
        <end position="87"/>
    </location>
</feature>
<dbReference type="AlphaFoldDB" id="A0A267GTC5"/>
<keyword evidence="1" id="KW-0472">Membrane</keyword>
<keyword evidence="1" id="KW-0812">Transmembrane</keyword>
<feature type="transmembrane region" description="Helical" evidence="1">
    <location>
        <begin position="452"/>
        <end position="477"/>
    </location>
</feature>
<evidence type="ECO:0000313" key="3">
    <source>
        <dbReference type="Proteomes" id="UP000215902"/>
    </source>
</evidence>
<keyword evidence="3" id="KW-1185">Reference proteome</keyword>
<evidence type="ECO:0000313" key="2">
    <source>
        <dbReference type="EMBL" id="PAA88684.1"/>
    </source>
</evidence>
<name>A0A267GTC5_9PLAT</name>
<gene>
    <name evidence="2" type="ORF">BOX15_Mlig006484g1</name>
</gene>